<gene>
    <name evidence="4" type="primary">Cbn-eri-9</name>
    <name evidence="4" type="ORF">CAEBREN_23049</name>
</gene>
<dbReference type="HOGENOM" id="CLU_374380_0_0_1"/>
<feature type="region of interest" description="Disordered" evidence="2">
    <location>
        <begin position="130"/>
        <end position="156"/>
    </location>
</feature>
<keyword evidence="5" id="KW-1185">Reference proteome</keyword>
<dbReference type="OrthoDB" id="5875795at2759"/>
<dbReference type="Proteomes" id="UP000008068">
    <property type="component" value="Unassembled WGS sequence"/>
</dbReference>
<feature type="region of interest" description="Disordered" evidence="2">
    <location>
        <begin position="297"/>
        <end position="316"/>
    </location>
</feature>
<feature type="compositionally biased region" description="Basic and acidic residues" evidence="2">
    <location>
        <begin position="130"/>
        <end position="147"/>
    </location>
</feature>
<keyword evidence="1" id="KW-0175">Coiled coil</keyword>
<dbReference type="eggNOG" id="ENOG502TGT3">
    <property type="taxonomic scope" value="Eukaryota"/>
</dbReference>
<organism evidence="5">
    <name type="scientific">Caenorhabditis brenneri</name>
    <name type="common">Nematode worm</name>
    <dbReference type="NCBI Taxonomy" id="135651"/>
    <lineage>
        <taxon>Eukaryota</taxon>
        <taxon>Metazoa</taxon>
        <taxon>Ecdysozoa</taxon>
        <taxon>Nematoda</taxon>
        <taxon>Chromadorea</taxon>
        <taxon>Rhabditida</taxon>
        <taxon>Rhabditina</taxon>
        <taxon>Rhabditomorpha</taxon>
        <taxon>Rhabditoidea</taxon>
        <taxon>Rhabditidae</taxon>
        <taxon>Peloderinae</taxon>
        <taxon>Caenorhabditis</taxon>
    </lineage>
</organism>
<evidence type="ECO:0000256" key="1">
    <source>
        <dbReference type="SAM" id="Coils"/>
    </source>
</evidence>
<feature type="domain" description="Zc3h12a-like Ribonuclease NYN" evidence="3">
    <location>
        <begin position="690"/>
        <end position="772"/>
    </location>
</feature>
<dbReference type="STRING" id="135651.G0MEL3"/>
<protein>
    <submittedName>
        <fullName evidence="4">CBN-ERI-9 protein</fullName>
    </submittedName>
</protein>
<evidence type="ECO:0000313" key="4">
    <source>
        <dbReference type="EMBL" id="EGT52001.1"/>
    </source>
</evidence>
<evidence type="ECO:0000259" key="3">
    <source>
        <dbReference type="Pfam" id="PF14626"/>
    </source>
</evidence>
<dbReference type="InterPro" id="IPR028079">
    <property type="entry name" value="RNase_Zc3h12a_2"/>
</dbReference>
<dbReference type="EMBL" id="GL379791">
    <property type="protein sequence ID" value="EGT52001.1"/>
    <property type="molecule type" value="Genomic_DNA"/>
</dbReference>
<proteinExistence type="predicted"/>
<feature type="compositionally biased region" description="Polar residues" evidence="2">
    <location>
        <begin position="65"/>
        <end position="78"/>
    </location>
</feature>
<dbReference type="Pfam" id="PF14626">
    <property type="entry name" value="RNase_Zc3h12a_2"/>
    <property type="match status" value="1"/>
</dbReference>
<sequence length="923" mass="106552">MSGPSTFDKDRAMDKKTFVPPEALKLLESRAFEPVPDPGAKSFSRPRSRRPKNSYTLYYNEKQDGPSQAKSSYSSINLSRPIRNEQEPRLSYSSIDLSRRIQKEEEPNTSLVTDLFGPNKSGLQEIIANERSDREEPNLLCEHETPPSKKNYKPCSYSSIDLSRRIEKEEEPNISLVTDLFGPQKPRLQEDEENGSTDREEPKLLHKHKTYTPEKKYESYSYSSIDLSRRIQKEEESNISYYTDVFSPRASRLNENGANASTDREEPNLPNQHGTVPPEKKYGSYSYSSIDLSRRIQKEEEPNTSLVTDLFGPNKSGLQEIEANERSNREEPNLLCEHKTPSSKKNYGKCPYSSIDLTRRIHDEEEQEVSYVTYAYEYKPNPKEKIETDGSGHDLSCEQSTAEIPKRNQCSIAETYGRISLEKRIRPENQECDVEPESLVMVDDSEKKDSEKPKVDAKTEDVIIEDNSPSNPAVSCKTIGDNPSEPRKKSHYIDRKFVAHPKKTIEGTTPQRPFPKELYWYNPKVSGTATEIFDMIFPANLKNQPNYKPWTHGNFEAPMIQFRKLEEKRQEALRSYQGIEEDERKRQKQHKILERLQNILWLVHSQKKDEMLEKTLRLMLQKFLCRLDETQKLKIISNEDLSLVWNGNIGIENSSILSQREHNWDIKPVFIDGLSLIDSICSDTSNLPVLPTKVLIDVLLHFTLDGHKTAVYLPDVYKSNNNVDDLSVFNFLCNLEIITFVNKRNRKAVERAVLADAEKSCGIIVSTSEDLSQKIVSSIQCFPVLNKYSAHEFIINTIFGESKNTNTNLESSHGSSDHVPEFYQDLSERCRIYTELEKEQIDASQHQLTLERQVYLVSSLVHITTFHFQRQRQIEVFLMAINRFVPQLLPHFMQKSTIDEISVAIQTLRDRNNLQHWPIFSNQ</sequence>
<feature type="region of interest" description="Disordered" evidence="2">
    <location>
        <begin position="171"/>
        <end position="212"/>
    </location>
</feature>
<dbReference type="FunCoup" id="G0MEL3">
    <property type="interactions" value="1075"/>
</dbReference>
<feature type="compositionally biased region" description="Basic and acidic residues" evidence="2">
    <location>
        <begin position="382"/>
        <end position="396"/>
    </location>
</feature>
<name>G0MEL3_CAEBE</name>
<feature type="region of interest" description="Disordered" evidence="2">
    <location>
        <begin position="465"/>
        <end position="488"/>
    </location>
</feature>
<feature type="coiled-coil region" evidence="1">
    <location>
        <begin position="562"/>
        <end position="599"/>
    </location>
</feature>
<dbReference type="InParanoid" id="G0MEL3"/>
<feature type="region of interest" description="Disordered" evidence="2">
    <location>
        <begin position="323"/>
        <end position="351"/>
    </location>
</feature>
<evidence type="ECO:0000256" key="2">
    <source>
        <dbReference type="SAM" id="MobiDB-lite"/>
    </source>
</evidence>
<dbReference type="AlphaFoldDB" id="G0MEL3"/>
<reference evidence="5" key="1">
    <citation type="submission" date="2011-07" db="EMBL/GenBank/DDBJ databases">
        <authorList>
            <consortium name="Caenorhabditis brenneri Sequencing and Analysis Consortium"/>
            <person name="Wilson R.K."/>
        </authorList>
    </citation>
    <scope>NUCLEOTIDE SEQUENCE [LARGE SCALE GENOMIC DNA]</scope>
    <source>
        <strain evidence="5">PB2801</strain>
    </source>
</reference>
<feature type="region of interest" description="Disordered" evidence="2">
    <location>
        <begin position="250"/>
        <end position="285"/>
    </location>
</feature>
<feature type="region of interest" description="Disordered" evidence="2">
    <location>
        <begin position="29"/>
        <end position="91"/>
    </location>
</feature>
<feature type="compositionally biased region" description="Basic and acidic residues" evidence="2">
    <location>
        <begin position="323"/>
        <end position="340"/>
    </location>
</feature>
<accession>G0MEL3</accession>
<evidence type="ECO:0000313" key="5">
    <source>
        <dbReference type="Proteomes" id="UP000008068"/>
    </source>
</evidence>
<feature type="region of interest" description="Disordered" evidence="2">
    <location>
        <begin position="382"/>
        <end position="404"/>
    </location>
</feature>